<dbReference type="SUPFAM" id="SSF103473">
    <property type="entry name" value="MFS general substrate transporter"/>
    <property type="match status" value="1"/>
</dbReference>
<keyword evidence="4 7" id="KW-0812">Transmembrane</keyword>
<proteinExistence type="predicted"/>
<evidence type="ECO:0000256" key="5">
    <source>
        <dbReference type="ARBA" id="ARBA00022989"/>
    </source>
</evidence>
<dbReference type="OrthoDB" id="9781469at2"/>
<feature type="transmembrane region" description="Helical" evidence="7">
    <location>
        <begin position="353"/>
        <end position="378"/>
    </location>
</feature>
<feature type="transmembrane region" description="Helical" evidence="7">
    <location>
        <begin position="78"/>
        <end position="95"/>
    </location>
</feature>
<keyword evidence="2" id="KW-0813">Transport</keyword>
<evidence type="ECO:0000256" key="1">
    <source>
        <dbReference type="ARBA" id="ARBA00004651"/>
    </source>
</evidence>
<accession>A0A3G6IYX8</accession>
<dbReference type="GO" id="GO:0022857">
    <property type="term" value="F:transmembrane transporter activity"/>
    <property type="evidence" value="ECO:0007669"/>
    <property type="project" value="InterPro"/>
</dbReference>
<evidence type="ECO:0000313" key="10">
    <source>
        <dbReference type="Proteomes" id="UP000271587"/>
    </source>
</evidence>
<dbReference type="Gene3D" id="1.20.1250.20">
    <property type="entry name" value="MFS general substrate transporter like domains"/>
    <property type="match status" value="1"/>
</dbReference>
<keyword evidence="6 7" id="KW-0472">Membrane</keyword>
<gene>
    <name evidence="9" type="primary">qacA</name>
    <name evidence="9" type="ORF">CGERO_01850</name>
</gene>
<comment type="subcellular location">
    <subcellularLocation>
        <location evidence="1">Cell membrane</location>
        <topology evidence="1">Multi-pass membrane protein</topology>
    </subcellularLocation>
</comment>
<evidence type="ECO:0000256" key="7">
    <source>
        <dbReference type="SAM" id="Phobius"/>
    </source>
</evidence>
<evidence type="ECO:0000256" key="2">
    <source>
        <dbReference type="ARBA" id="ARBA00022448"/>
    </source>
</evidence>
<dbReference type="InterPro" id="IPR036259">
    <property type="entry name" value="MFS_trans_sf"/>
</dbReference>
<feature type="transmembrane region" description="Helical" evidence="7">
    <location>
        <begin position="399"/>
        <end position="418"/>
    </location>
</feature>
<feature type="transmembrane region" description="Helical" evidence="7">
    <location>
        <begin position="224"/>
        <end position="241"/>
    </location>
</feature>
<dbReference type="CDD" id="cd17321">
    <property type="entry name" value="MFS_MMR_MDR_like"/>
    <property type="match status" value="1"/>
</dbReference>
<feature type="transmembrane region" description="Helical" evidence="7">
    <location>
        <begin position="164"/>
        <end position="186"/>
    </location>
</feature>
<protein>
    <submittedName>
        <fullName evidence="9">Antiseptic resistance protein</fullName>
    </submittedName>
</protein>
<dbReference type="AlphaFoldDB" id="A0A3G6IYX8"/>
<sequence length="473" mass="49442">MASSQTPNRWVFLGVISCGLLLISADNSILFTALPALRTKLHMSELEGLWVLNAYSLVISGLLLGTGTLGDRIGHRRMFEIGLIIFAGASALAAASPNVAVLIAARALLGMGAAVMMPATLALLRITFVDVQERNVAIAIWGSVATIGAAAGPVLGGFLLEHFYWGSVFVVNIPVALAALIATFILAPANVKHPGSRWDLAASIFAMLTMTGLVLLIKEIAHPGLLWLGILFTILGSIAFWRRNASLPEPLIAMDIFRSRLFSAGVLTALFTMFAHSGVMLVTTQRFQLTEHFSPLQAGMLTGVAAISAFPTSLIGGFILHRIGFLPLISGGLTIMAAGFGLCYLAASNSIFPLFVLGIISAGAGSGFAMSVASTAIVGSAPKQRSGMASAIEEVSYEFGALISVSVFGTLLAAIYTRNSGLEANFAGAIDAPALDSSFVWLLGFAAGSTLIGAATTGWLLRNNPKDTAYAHE</sequence>
<keyword evidence="3" id="KW-1003">Cell membrane</keyword>
<feature type="transmembrane region" description="Helical" evidence="7">
    <location>
        <begin position="261"/>
        <end position="284"/>
    </location>
</feature>
<evidence type="ECO:0000256" key="6">
    <source>
        <dbReference type="ARBA" id="ARBA00023136"/>
    </source>
</evidence>
<dbReference type="Proteomes" id="UP000271587">
    <property type="component" value="Chromosome"/>
</dbReference>
<reference evidence="9 10" key="1">
    <citation type="submission" date="2018-11" db="EMBL/GenBank/DDBJ databases">
        <authorList>
            <person name="Kleinhagauer T."/>
            <person name="Glaeser S.P."/>
            <person name="Spergser J."/>
            <person name="Ruckert C."/>
            <person name="Kaempfer P."/>
            <person name="Busse H.-J."/>
        </authorList>
    </citation>
    <scope>NUCLEOTIDE SEQUENCE [LARGE SCALE GENOMIC DNA]</scope>
    <source>
        <strain evidence="9 10">W8</strain>
    </source>
</reference>
<feature type="domain" description="Major facilitator superfamily (MFS) profile" evidence="8">
    <location>
        <begin position="12"/>
        <end position="465"/>
    </location>
</feature>
<dbReference type="KEGG" id="cgk:CGERO_01850"/>
<feature type="transmembrane region" description="Helical" evidence="7">
    <location>
        <begin position="438"/>
        <end position="461"/>
    </location>
</feature>
<dbReference type="GO" id="GO:0005886">
    <property type="term" value="C:plasma membrane"/>
    <property type="evidence" value="ECO:0007669"/>
    <property type="project" value="UniProtKB-SubCell"/>
</dbReference>
<keyword evidence="5 7" id="KW-1133">Transmembrane helix</keyword>
<name>A0A3G6IYX8_9CORY</name>
<dbReference type="InterPro" id="IPR020846">
    <property type="entry name" value="MFS_dom"/>
</dbReference>
<feature type="transmembrane region" description="Helical" evidence="7">
    <location>
        <begin position="101"/>
        <end position="124"/>
    </location>
</feature>
<feature type="transmembrane region" description="Helical" evidence="7">
    <location>
        <begin position="296"/>
        <end position="318"/>
    </location>
</feature>
<evidence type="ECO:0000313" key="9">
    <source>
        <dbReference type="EMBL" id="AZA10703.1"/>
    </source>
</evidence>
<dbReference type="InterPro" id="IPR011701">
    <property type="entry name" value="MFS"/>
</dbReference>
<feature type="transmembrane region" description="Helical" evidence="7">
    <location>
        <begin position="325"/>
        <end position="347"/>
    </location>
</feature>
<dbReference type="Pfam" id="PF07690">
    <property type="entry name" value="MFS_1"/>
    <property type="match status" value="1"/>
</dbReference>
<organism evidence="9 10">
    <name type="scientific">Corynebacterium gerontici</name>
    <dbReference type="NCBI Taxonomy" id="2079234"/>
    <lineage>
        <taxon>Bacteria</taxon>
        <taxon>Bacillati</taxon>
        <taxon>Actinomycetota</taxon>
        <taxon>Actinomycetes</taxon>
        <taxon>Mycobacteriales</taxon>
        <taxon>Corynebacteriaceae</taxon>
        <taxon>Corynebacterium</taxon>
    </lineage>
</organism>
<feature type="transmembrane region" description="Helical" evidence="7">
    <location>
        <begin position="136"/>
        <end position="158"/>
    </location>
</feature>
<feature type="transmembrane region" description="Helical" evidence="7">
    <location>
        <begin position="198"/>
        <end position="218"/>
    </location>
</feature>
<dbReference type="PANTHER" id="PTHR42718">
    <property type="entry name" value="MAJOR FACILITATOR SUPERFAMILY MULTIDRUG TRANSPORTER MFSC"/>
    <property type="match status" value="1"/>
</dbReference>
<evidence type="ECO:0000259" key="8">
    <source>
        <dbReference type="PROSITE" id="PS50850"/>
    </source>
</evidence>
<feature type="transmembrane region" description="Helical" evidence="7">
    <location>
        <begin position="49"/>
        <end position="66"/>
    </location>
</feature>
<keyword evidence="10" id="KW-1185">Reference proteome</keyword>
<dbReference type="PANTHER" id="PTHR42718:SF47">
    <property type="entry name" value="METHYL VIOLOGEN RESISTANCE PROTEIN SMVA"/>
    <property type="match status" value="1"/>
</dbReference>
<evidence type="ECO:0000256" key="3">
    <source>
        <dbReference type="ARBA" id="ARBA00022475"/>
    </source>
</evidence>
<dbReference type="PROSITE" id="PS50850">
    <property type="entry name" value="MFS"/>
    <property type="match status" value="1"/>
</dbReference>
<evidence type="ECO:0000256" key="4">
    <source>
        <dbReference type="ARBA" id="ARBA00022692"/>
    </source>
</evidence>
<dbReference type="Gene3D" id="1.20.1720.10">
    <property type="entry name" value="Multidrug resistance protein D"/>
    <property type="match status" value="1"/>
</dbReference>
<dbReference type="EMBL" id="CP033897">
    <property type="protein sequence ID" value="AZA10703.1"/>
    <property type="molecule type" value="Genomic_DNA"/>
</dbReference>